<evidence type="ECO:0000313" key="9">
    <source>
        <dbReference type="EMBL" id="KAG2562823.1"/>
    </source>
</evidence>
<gene>
    <name evidence="9" type="ORF">PVAP13_8KG285661</name>
</gene>
<dbReference type="InterPro" id="IPR044974">
    <property type="entry name" value="Disease_R_plants"/>
</dbReference>
<comment type="caution">
    <text evidence="9">The sequence shown here is derived from an EMBL/GenBank/DDBJ whole genome shotgun (WGS) entry which is preliminary data.</text>
</comment>
<protein>
    <recommendedName>
        <fullName evidence="11">Rx N-terminal domain-containing protein</fullName>
    </recommendedName>
</protein>
<accession>A0A8T0PLH2</accession>
<name>A0A8T0PLH2_PANVG</name>
<dbReference type="InterPro" id="IPR058922">
    <property type="entry name" value="WHD_DRP"/>
</dbReference>
<evidence type="ECO:0000256" key="4">
    <source>
        <dbReference type="ARBA" id="ARBA00022741"/>
    </source>
</evidence>
<dbReference type="GO" id="GO:0098542">
    <property type="term" value="P:defense response to other organism"/>
    <property type="evidence" value="ECO:0007669"/>
    <property type="project" value="TreeGrafter"/>
</dbReference>
<comment type="similarity">
    <text evidence="1">Belongs to the disease resistance NB-LRR family.</text>
</comment>
<keyword evidence="4" id="KW-0547">Nucleotide-binding</keyword>
<dbReference type="InterPro" id="IPR027417">
    <property type="entry name" value="P-loop_NTPase"/>
</dbReference>
<feature type="domain" description="Disease resistance N-terminal" evidence="6">
    <location>
        <begin position="21"/>
        <end position="105"/>
    </location>
</feature>
<keyword evidence="3" id="KW-0677">Repeat</keyword>
<dbReference type="GO" id="GO:0000166">
    <property type="term" value="F:nucleotide binding"/>
    <property type="evidence" value="ECO:0007669"/>
    <property type="project" value="UniProtKB-KW"/>
</dbReference>
<dbReference type="AlphaFoldDB" id="A0A8T0PLH2"/>
<proteinExistence type="inferred from homology"/>
<dbReference type="Gene3D" id="3.80.10.10">
    <property type="entry name" value="Ribonuclease Inhibitor"/>
    <property type="match status" value="2"/>
</dbReference>
<dbReference type="SUPFAM" id="SSF52058">
    <property type="entry name" value="L domain-like"/>
    <property type="match status" value="1"/>
</dbReference>
<dbReference type="InterPro" id="IPR032675">
    <property type="entry name" value="LRR_dom_sf"/>
</dbReference>
<dbReference type="Pfam" id="PF25019">
    <property type="entry name" value="LRR_R13L1-DRL21"/>
    <property type="match status" value="1"/>
</dbReference>
<keyword evidence="2" id="KW-0433">Leucine-rich repeat</keyword>
<keyword evidence="10" id="KW-1185">Reference proteome</keyword>
<dbReference type="Pfam" id="PF18052">
    <property type="entry name" value="Rx_N"/>
    <property type="match status" value="1"/>
</dbReference>
<evidence type="ECO:0000259" key="7">
    <source>
        <dbReference type="Pfam" id="PF23559"/>
    </source>
</evidence>
<sequence length="893" mass="102062">MDPVSIAAIGWGILTAGWLVSPIISKLLNKSLSCLGSRSSDRLKKLDSKLLRLKHMAEKVEASSSSPQFAKLDNWTKKLKSAFYDVEDILDAIDYHHLKTRAVHRSAKPTKQAFNVEPSSRQELSSAIKKLDDLITEGLELLSWEKSPANSFEMTNRPTIYKTAPTPPPAVFGRDNDVQKIRGMLHDTPAAGEPGPTVVAIHVGKELKEHKIVGKAIAQKLRGSPMAARLVAIQLRGNLDIDHWRRTLNRDLLNGTMGAIWWSYQQLEEHVRQCFRYCIMFPRRYQLKREELVRLWMAEGFLETASGADNDMEIIGHDCFDVLLSCSFIQPKEHSSYMRYFTIHDLFHDLLEDWRPDINVSRHAGSDYYRIEEGIVSEIPEHNQVRHLFIESYNETVLKEQILKLENLRTIFMSAMTEKDLELVFKTLRKLRVVHVYYKKHKGSKKIPKFGDLKHLRYLSLGPYDDDDDGDVTLTLPYEFTKLYHLQIFYCTSSWVLHPSSREEMCNLVNLRYMSFPDEEMGNLFDIPNIGRLTLLRTLDTFSVWKASGYEIQQLEHLDSLRDTLKIEGLQNVRSKDEARQAKLAKKVHLDGLILQWESDNDSPPEENKDVRKSKKRRTISCLGDGPSRSINQSPDSQKEVLEELCPPSQISQLTINKYDGSSYPSWLSGGKLQNLQILEFFRCSASGPPSKICTLNNLKLLIITTCSWSSLPENMECLASLETLEIRFCEDMLLLPRLPMSLKELEICQWKGTDPCPEIWESLVNLCKLRLDYVSWTSLPENMELLTSLKELSISNCLNILSLPRLSLSIKKVNLEGCGETPLVGETLRNIPIWPENMEHLASLESLVIGNCKNIHPLPNLPRSLKRFDLDGKNLMRDNAALLQMADARTSS</sequence>
<dbReference type="InterPro" id="IPR036388">
    <property type="entry name" value="WH-like_DNA-bd_sf"/>
</dbReference>
<keyword evidence="5" id="KW-0611">Plant defense</keyword>
<reference evidence="9" key="1">
    <citation type="submission" date="2020-05" db="EMBL/GenBank/DDBJ databases">
        <title>WGS assembly of Panicum virgatum.</title>
        <authorList>
            <person name="Lovell J.T."/>
            <person name="Jenkins J."/>
            <person name="Shu S."/>
            <person name="Juenger T.E."/>
            <person name="Schmutz J."/>
        </authorList>
    </citation>
    <scope>NUCLEOTIDE SEQUENCE</scope>
    <source>
        <strain evidence="9">AP13</strain>
    </source>
</reference>
<organism evidence="9 10">
    <name type="scientific">Panicum virgatum</name>
    <name type="common">Blackwell switchgrass</name>
    <dbReference type="NCBI Taxonomy" id="38727"/>
    <lineage>
        <taxon>Eukaryota</taxon>
        <taxon>Viridiplantae</taxon>
        <taxon>Streptophyta</taxon>
        <taxon>Embryophyta</taxon>
        <taxon>Tracheophyta</taxon>
        <taxon>Spermatophyta</taxon>
        <taxon>Magnoliopsida</taxon>
        <taxon>Liliopsida</taxon>
        <taxon>Poales</taxon>
        <taxon>Poaceae</taxon>
        <taxon>PACMAD clade</taxon>
        <taxon>Panicoideae</taxon>
        <taxon>Panicodae</taxon>
        <taxon>Paniceae</taxon>
        <taxon>Panicinae</taxon>
        <taxon>Panicum</taxon>
        <taxon>Panicum sect. Hiantes</taxon>
    </lineage>
</organism>
<evidence type="ECO:0000256" key="2">
    <source>
        <dbReference type="ARBA" id="ARBA00022614"/>
    </source>
</evidence>
<dbReference type="Pfam" id="PF23559">
    <property type="entry name" value="WHD_DRP"/>
    <property type="match status" value="1"/>
</dbReference>
<feature type="domain" description="R13L1/DRL21-like LRR repeat region" evidence="8">
    <location>
        <begin position="552"/>
        <end position="706"/>
    </location>
</feature>
<evidence type="ECO:0008006" key="11">
    <source>
        <dbReference type="Google" id="ProtNLM"/>
    </source>
</evidence>
<evidence type="ECO:0000259" key="6">
    <source>
        <dbReference type="Pfam" id="PF18052"/>
    </source>
</evidence>
<evidence type="ECO:0000256" key="1">
    <source>
        <dbReference type="ARBA" id="ARBA00008894"/>
    </source>
</evidence>
<dbReference type="OrthoDB" id="1060944at2759"/>
<dbReference type="PANTHER" id="PTHR23155:SF1058">
    <property type="entry name" value="OS11G0668100 PROTEIN"/>
    <property type="match status" value="1"/>
</dbReference>
<dbReference type="Gene3D" id="1.20.5.4130">
    <property type="match status" value="1"/>
</dbReference>
<evidence type="ECO:0000256" key="5">
    <source>
        <dbReference type="ARBA" id="ARBA00022821"/>
    </source>
</evidence>
<dbReference type="Gene3D" id="1.10.10.10">
    <property type="entry name" value="Winged helix-like DNA-binding domain superfamily/Winged helix DNA-binding domain"/>
    <property type="match status" value="1"/>
</dbReference>
<evidence type="ECO:0000259" key="8">
    <source>
        <dbReference type="Pfam" id="PF25019"/>
    </source>
</evidence>
<dbReference type="EMBL" id="CM029051">
    <property type="protein sequence ID" value="KAG2562823.1"/>
    <property type="molecule type" value="Genomic_DNA"/>
</dbReference>
<dbReference type="Proteomes" id="UP000823388">
    <property type="component" value="Chromosome 8K"/>
</dbReference>
<dbReference type="InterPro" id="IPR056789">
    <property type="entry name" value="LRR_R13L1-DRL21"/>
</dbReference>
<feature type="domain" description="Disease resistance protein winged helix" evidence="7">
    <location>
        <begin position="280"/>
        <end position="350"/>
    </location>
</feature>
<dbReference type="PANTHER" id="PTHR23155">
    <property type="entry name" value="DISEASE RESISTANCE PROTEIN RP"/>
    <property type="match status" value="1"/>
</dbReference>
<dbReference type="InterPro" id="IPR041118">
    <property type="entry name" value="Rx_N"/>
</dbReference>
<evidence type="ECO:0000313" key="10">
    <source>
        <dbReference type="Proteomes" id="UP000823388"/>
    </source>
</evidence>
<dbReference type="SUPFAM" id="SSF52540">
    <property type="entry name" value="P-loop containing nucleoside triphosphate hydrolases"/>
    <property type="match status" value="1"/>
</dbReference>
<evidence type="ECO:0000256" key="3">
    <source>
        <dbReference type="ARBA" id="ARBA00022737"/>
    </source>
</evidence>